<dbReference type="RefSeq" id="WP_014837908.1">
    <property type="nucleotide sequence ID" value="NZ_ABVZTX020000040.1"/>
</dbReference>
<sequence>MSEAKPQDGSTVKGYRTLTAGDIERMNRLKGVSRHFCSLLDTERGELLAVRNGPAMLSAEQAREIDEALRCLAIARTKMQEACMWACRAVARPDADC</sequence>
<dbReference type="AlphaFoldDB" id="A0A249WBX7"/>
<reference evidence="3 4" key="2">
    <citation type="submission" date="2018-01" db="EMBL/GenBank/DDBJ databases">
        <title>Genomic study of Klebsiella pneumoniae.</title>
        <authorList>
            <person name="Yang Y."/>
            <person name="Bicalho R."/>
        </authorList>
    </citation>
    <scope>NUCLEOTIDE SEQUENCE [LARGE SCALE GENOMIC DNA]</scope>
    <source>
        <strain evidence="3 4">A2</strain>
    </source>
</reference>
<gene>
    <name evidence="3" type="ORF">CWM85_02240</name>
</gene>
<dbReference type="GO" id="GO:0000166">
    <property type="term" value="F:nucleotide binding"/>
    <property type="evidence" value="ECO:0007669"/>
    <property type="project" value="UniProtKB-KW"/>
</dbReference>
<evidence type="ECO:0000256" key="1">
    <source>
        <dbReference type="ARBA" id="ARBA00022741"/>
    </source>
</evidence>
<proteinExistence type="predicted"/>
<protein>
    <recommendedName>
        <fullName evidence="2">Acb2/Tad1 hairpin domain-containing protein</fullName>
    </recommendedName>
</protein>
<keyword evidence="1" id="KW-0547">Nucleotide-binding</keyword>
<dbReference type="InterPro" id="IPR056098">
    <property type="entry name" value="Acb2/Tad1_hairpin"/>
</dbReference>
<reference evidence="3 4" key="1">
    <citation type="submission" date="2017-11" db="EMBL/GenBank/DDBJ databases">
        <authorList>
            <person name="Han C.G."/>
        </authorList>
    </citation>
    <scope>NUCLEOTIDE SEQUENCE [LARGE SCALE GENOMIC DNA]</scope>
    <source>
        <strain evidence="3 4">A2</strain>
    </source>
</reference>
<feature type="domain" description="Acb2/Tad1 hairpin" evidence="2">
    <location>
        <begin position="12"/>
        <end position="91"/>
    </location>
</feature>
<dbReference type="Proteomes" id="UP000234661">
    <property type="component" value="Unassembled WGS sequence"/>
</dbReference>
<accession>A0A249WBX7</accession>
<organism evidence="3 4">
    <name type="scientific">Klebsiella michiganensis</name>
    <dbReference type="NCBI Taxonomy" id="1134687"/>
    <lineage>
        <taxon>Bacteria</taxon>
        <taxon>Pseudomonadati</taxon>
        <taxon>Pseudomonadota</taxon>
        <taxon>Gammaproteobacteria</taxon>
        <taxon>Enterobacterales</taxon>
        <taxon>Enterobacteriaceae</taxon>
        <taxon>Klebsiella/Raoultella group</taxon>
        <taxon>Klebsiella</taxon>
    </lineage>
</organism>
<evidence type="ECO:0000313" key="3">
    <source>
        <dbReference type="EMBL" id="PLM68882.1"/>
    </source>
</evidence>
<dbReference type="EMBL" id="PIET01000016">
    <property type="protein sequence ID" value="PLM68882.1"/>
    <property type="molecule type" value="Genomic_DNA"/>
</dbReference>
<evidence type="ECO:0000313" key="4">
    <source>
        <dbReference type="Proteomes" id="UP000234661"/>
    </source>
</evidence>
<dbReference type="Pfam" id="PF24729">
    <property type="entry name" value="Acb2_Tad1_hairpin"/>
    <property type="match status" value="1"/>
</dbReference>
<name>A0A249WBX7_9ENTR</name>
<evidence type="ECO:0000259" key="2">
    <source>
        <dbReference type="Pfam" id="PF24729"/>
    </source>
</evidence>
<comment type="caution">
    <text evidence="3">The sequence shown here is derived from an EMBL/GenBank/DDBJ whole genome shotgun (WGS) entry which is preliminary data.</text>
</comment>